<dbReference type="EMBL" id="SAUN01000001">
    <property type="protein sequence ID" value="RVX39743.1"/>
    <property type="molecule type" value="Genomic_DNA"/>
</dbReference>
<keyword evidence="1" id="KW-1133">Transmembrane helix</keyword>
<evidence type="ECO:0000313" key="2">
    <source>
        <dbReference type="EMBL" id="RVX39743.1"/>
    </source>
</evidence>
<feature type="transmembrane region" description="Helical" evidence="1">
    <location>
        <begin position="120"/>
        <end position="142"/>
    </location>
</feature>
<comment type="caution">
    <text evidence="2">The sequence shown here is derived from an EMBL/GenBank/DDBJ whole genome shotgun (WGS) entry which is preliminary data.</text>
</comment>
<keyword evidence="3" id="KW-1185">Reference proteome</keyword>
<feature type="transmembrane region" description="Helical" evidence="1">
    <location>
        <begin position="73"/>
        <end position="89"/>
    </location>
</feature>
<proteinExistence type="predicted"/>
<name>A0A438M2I2_9ACTN</name>
<feature type="transmembrane region" description="Helical" evidence="1">
    <location>
        <begin position="96"/>
        <end position="114"/>
    </location>
</feature>
<sequence length="162" mass="16508">MALFLAQNFLNDWGFWTALGVLAGVLPVLSLFSAARAVPGKSPLVTGSVAAAVVGVTLSVWGLVMLSGQAADAWWLSGAAGLAAVVAAVPRWRRALPVVPFLAMGCGVLLGVWAGQSGVAPGIAVWLAVLSVAGTTLASDGVSRRAAVGRRRWDPGGSGLYW</sequence>
<evidence type="ECO:0000313" key="3">
    <source>
        <dbReference type="Proteomes" id="UP000284824"/>
    </source>
</evidence>
<feature type="transmembrane region" description="Helical" evidence="1">
    <location>
        <begin position="44"/>
        <end position="67"/>
    </location>
</feature>
<dbReference type="AlphaFoldDB" id="A0A438M2I2"/>
<gene>
    <name evidence="2" type="ORF">EDD27_2111</name>
</gene>
<accession>A0A438M2I2</accession>
<keyword evidence="1" id="KW-0472">Membrane</keyword>
<feature type="transmembrane region" description="Helical" evidence="1">
    <location>
        <begin position="13"/>
        <end position="32"/>
    </location>
</feature>
<evidence type="ECO:0000256" key="1">
    <source>
        <dbReference type="SAM" id="Phobius"/>
    </source>
</evidence>
<keyword evidence="1" id="KW-0812">Transmembrane</keyword>
<dbReference type="Proteomes" id="UP000284824">
    <property type="component" value="Unassembled WGS sequence"/>
</dbReference>
<protein>
    <submittedName>
        <fullName evidence="2">Uncharacterized protein</fullName>
    </submittedName>
</protein>
<organism evidence="2 3">
    <name type="scientific">Nonomuraea polychroma</name>
    <dbReference type="NCBI Taxonomy" id="46176"/>
    <lineage>
        <taxon>Bacteria</taxon>
        <taxon>Bacillati</taxon>
        <taxon>Actinomycetota</taxon>
        <taxon>Actinomycetes</taxon>
        <taxon>Streptosporangiales</taxon>
        <taxon>Streptosporangiaceae</taxon>
        <taxon>Nonomuraea</taxon>
    </lineage>
</organism>
<reference evidence="2 3" key="1">
    <citation type="submission" date="2019-01" db="EMBL/GenBank/DDBJ databases">
        <title>Sequencing the genomes of 1000 actinobacteria strains.</title>
        <authorList>
            <person name="Klenk H.-P."/>
        </authorList>
    </citation>
    <scope>NUCLEOTIDE SEQUENCE [LARGE SCALE GENOMIC DNA]</scope>
    <source>
        <strain evidence="2 3">DSM 43925</strain>
    </source>
</reference>